<gene>
    <name evidence="1" type="ORF">GWK47_012689</name>
</gene>
<dbReference type="EMBL" id="JACEEZ010020008">
    <property type="protein sequence ID" value="KAG0715116.1"/>
    <property type="molecule type" value="Genomic_DNA"/>
</dbReference>
<evidence type="ECO:0000313" key="2">
    <source>
        <dbReference type="Proteomes" id="UP000770661"/>
    </source>
</evidence>
<name>A0A8J4XWQ1_CHIOP</name>
<comment type="caution">
    <text evidence="1">The sequence shown here is derived from an EMBL/GenBank/DDBJ whole genome shotgun (WGS) entry which is preliminary data.</text>
</comment>
<organism evidence="1 2">
    <name type="scientific">Chionoecetes opilio</name>
    <name type="common">Atlantic snow crab</name>
    <name type="synonym">Cancer opilio</name>
    <dbReference type="NCBI Taxonomy" id="41210"/>
    <lineage>
        <taxon>Eukaryota</taxon>
        <taxon>Metazoa</taxon>
        <taxon>Ecdysozoa</taxon>
        <taxon>Arthropoda</taxon>
        <taxon>Crustacea</taxon>
        <taxon>Multicrustacea</taxon>
        <taxon>Malacostraca</taxon>
        <taxon>Eumalacostraca</taxon>
        <taxon>Eucarida</taxon>
        <taxon>Decapoda</taxon>
        <taxon>Pleocyemata</taxon>
        <taxon>Brachyura</taxon>
        <taxon>Eubrachyura</taxon>
        <taxon>Majoidea</taxon>
        <taxon>Majidae</taxon>
        <taxon>Chionoecetes</taxon>
    </lineage>
</organism>
<reference evidence="1" key="1">
    <citation type="submission" date="2020-07" db="EMBL/GenBank/DDBJ databases">
        <title>The High-quality genome of the commercially important snow crab, Chionoecetes opilio.</title>
        <authorList>
            <person name="Jeong J.-H."/>
            <person name="Ryu S."/>
        </authorList>
    </citation>
    <scope>NUCLEOTIDE SEQUENCE</scope>
    <source>
        <strain evidence="1">MADBK_172401_WGS</strain>
        <tissue evidence="1">Digestive gland</tissue>
    </source>
</reference>
<evidence type="ECO:0000313" key="1">
    <source>
        <dbReference type="EMBL" id="KAG0715116.1"/>
    </source>
</evidence>
<sequence>MSQRDVAAHFCVDAPLCVVIIQEVCQRRYERFVLHFYGNPPLGLEEMQKEFNNQWNFPHCLVLDGGTRLNDMSLCLHLPQGHNRSARGKRRRPLLFHLPPPQLHRAG</sequence>
<keyword evidence="2" id="KW-1185">Reference proteome</keyword>
<dbReference type="Proteomes" id="UP000770661">
    <property type="component" value="Unassembled WGS sequence"/>
</dbReference>
<proteinExistence type="predicted"/>
<protein>
    <submittedName>
        <fullName evidence="1">Uncharacterized protein</fullName>
    </submittedName>
</protein>
<accession>A0A8J4XWQ1</accession>
<dbReference type="AlphaFoldDB" id="A0A8J4XWQ1"/>